<evidence type="ECO:0000256" key="2">
    <source>
        <dbReference type="SAM" id="SignalP"/>
    </source>
</evidence>
<evidence type="ECO:0008006" key="5">
    <source>
        <dbReference type="Google" id="ProtNLM"/>
    </source>
</evidence>
<dbReference type="AlphaFoldDB" id="A0A182W7Y4"/>
<accession>A0A182W7Y4</accession>
<dbReference type="VEuPathDB" id="VectorBase:AMIN006457"/>
<proteinExistence type="predicted"/>
<feature type="signal peptide" evidence="2">
    <location>
        <begin position="1"/>
        <end position="29"/>
    </location>
</feature>
<feature type="compositionally biased region" description="Low complexity" evidence="1">
    <location>
        <begin position="160"/>
        <end position="171"/>
    </location>
</feature>
<organism evidence="3 4">
    <name type="scientific">Anopheles minimus</name>
    <dbReference type="NCBI Taxonomy" id="112268"/>
    <lineage>
        <taxon>Eukaryota</taxon>
        <taxon>Metazoa</taxon>
        <taxon>Ecdysozoa</taxon>
        <taxon>Arthropoda</taxon>
        <taxon>Hexapoda</taxon>
        <taxon>Insecta</taxon>
        <taxon>Pterygota</taxon>
        <taxon>Neoptera</taxon>
        <taxon>Endopterygota</taxon>
        <taxon>Diptera</taxon>
        <taxon>Nematocera</taxon>
        <taxon>Culicoidea</taxon>
        <taxon>Culicidae</taxon>
        <taxon>Anophelinae</taxon>
        <taxon>Anopheles</taxon>
    </lineage>
</organism>
<evidence type="ECO:0000313" key="3">
    <source>
        <dbReference type="EnsemblMetazoa" id="AMIN006457-PA"/>
    </source>
</evidence>
<reference evidence="3" key="2">
    <citation type="submission" date="2020-05" db="UniProtKB">
        <authorList>
            <consortium name="EnsemblMetazoa"/>
        </authorList>
    </citation>
    <scope>IDENTIFICATION</scope>
    <source>
        <strain evidence="3">MINIMUS1</strain>
    </source>
</reference>
<reference evidence="4" key="1">
    <citation type="submission" date="2013-03" db="EMBL/GenBank/DDBJ databases">
        <title>The Genome Sequence of Anopheles minimus MINIMUS1.</title>
        <authorList>
            <consortium name="The Broad Institute Genomics Platform"/>
            <person name="Neafsey D.E."/>
            <person name="Walton C."/>
            <person name="Walker B."/>
            <person name="Young S.K."/>
            <person name="Zeng Q."/>
            <person name="Gargeya S."/>
            <person name="Fitzgerald M."/>
            <person name="Haas B."/>
            <person name="Abouelleil A."/>
            <person name="Allen A.W."/>
            <person name="Alvarado L."/>
            <person name="Arachchi H.M."/>
            <person name="Berlin A.M."/>
            <person name="Chapman S.B."/>
            <person name="Gainer-Dewar J."/>
            <person name="Goldberg J."/>
            <person name="Griggs A."/>
            <person name="Gujja S."/>
            <person name="Hansen M."/>
            <person name="Howarth C."/>
            <person name="Imamovic A."/>
            <person name="Ireland A."/>
            <person name="Larimer J."/>
            <person name="McCowan C."/>
            <person name="Murphy C."/>
            <person name="Pearson M."/>
            <person name="Poon T.W."/>
            <person name="Priest M."/>
            <person name="Roberts A."/>
            <person name="Saif S."/>
            <person name="Shea T."/>
            <person name="Sisk P."/>
            <person name="Sykes S."/>
            <person name="Wortman J."/>
            <person name="Nusbaum C."/>
            <person name="Birren B."/>
        </authorList>
    </citation>
    <scope>NUCLEOTIDE SEQUENCE [LARGE SCALE GENOMIC DNA]</scope>
    <source>
        <strain evidence="4">MINIMUS1</strain>
    </source>
</reference>
<sequence>MQLASKNNMYKRMILLTIVILFCLKACEAQGANKQCAQNNEYCLTHRDCCSGSCLSFSYKCVPVPAGASIGTISVPVNPTPIDTENRFGGDDGGASLTQKTCALNGEYCLTHAECCSGSCLTFSYKCVPLNPPGTTPIESKDSTTQKPSVSFTNRIGEESSSNPTTSSLSTPKKCAGIGEYCLTASECCSKSCLSFAYKCVNRYDLYAGADNNPTTTTISTANRFGDSAVDTNPGTRQCTSNGLYCFHNKECCSGACYKSICSTEIRLGVPESELTRPSVANGPYIPMISFLDLGDKFQQLNKALSVKKGVAKSSVISAVGMKIAALQIAIRIDESASTNISL</sequence>
<feature type="compositionally biased region" description="Polar residues" evidence="1">
    <location>
        <begin position="145"/>
        <end position="154"/>
    </location>
</feature>
<keyword evidence="4" id="KW-1185">Reference proteome</keyword>
<keyword evidence="2" id="KW-0732">Signal</keyword>
<feature type="region of interest" description="Disordered" evidence="1">
    <location>
        <begin position="137"/>
        <end position="171"/>
    </location>
</feature>
<evidence type="ECO:0000313" key="4">
    <source>
        <dbReference type="Proteomes" id="UP000075920"/>
    </source>
</evidence>
<dbReference type="EnsemblMetazoa" id="AMIN006457-RA">
    <property type="protein sequence ID" value="AMIN006457-PA"/>
    <property type="gene ID" value="AMIN006457"/>
</dbReference>
<evidence type="ECO:0000256" key="1">
    <source>
        <dbReference type="SAM" id="MobiDB-lite"/>
    </source>
</evidence>
<name>A0A182W7Y4_9DIPT</name>
<feature type="chain" id="PRO_5008140906" description="WAP domain-containing protein" evidence="2">
    <location>
        <begin position="30"/>
        <end position="343"/>
    </location>
</feature>
<protein>
    <recommendedName>
        <fullName evidence="5">WAP domain-containing protein</fullName>
    </recommendedName>
</protein>
<dbReference type="Proteomes" id="UP000075920">
    <property type="component" value="Unassembled WGS sequence"/>
</dbReference>